<dbReference type="PROSITE" id="PS50095">
    <property type="entry name" value="PLAT"/>
    <property type="match status" value="1"/>
</dbReference>
<evidence type="ECO:0000256" key="6">
    <source>
        <dbReference type="ARBA" id="ARBA00023136"/>
    </source>
</evidence>
<organism evidence="11 12">
    <name type="scientific">Porites evermanni</name>
    <dbReference type="NCBI Taxonomy" id="104178"/>
    <lineage>
        <taxon>Eukaryota</taxon>
        <taxon>Metazoa</taxon>
        <taxon>Cnidaria</taxon>
        <taxon>Anthozoa</taxon>
        <taxon>Hexacorallia</taxon>
        <taxon>Scleractinia</taxon>
        <taxon>Fungiina</taxon>
        <taxon>Poritidae</taxon>
        <taxon>Porites</taxon>
    </lineage>
</organism>
<evidence type="ECO:0000256" key="4">
    <source>
        <dbReference type="ARBA" id="ARBA00022729"/>
    </source>
</evidence>
<comment type="caution">
    <text evidence="11">The sequence shown here is derived from an EMBL/GenBank/DDBJ whole genome shotgun (WGS) entry which is preliminary data.</text>
</comment>
<dbReference type="InterPro" id="IPR046791">
    <property type="entry name" value="Polycystin_dom"/>
</dbReference>
<comment type="similarity">
    <text evidence="2">Belongs to the polycystin family.</text>
</comment>
<evidence type="ECO:0000313" key="11">
    <source>
        <dbReference type="EMBL" id="CAH3039844.1"/>
    </source>
</evidence>
<feature type="transmembrane region" description="Helical" evidence="9">
    <location>
        <begin position="1678"/>
        <end position="1698"/>
    </location>
</feature>
<feature type="non-terminal residue" evidence="11">
    <location>
        <position position="1"/>
    </location>
</feature>
<evidence type="ECO:0000313" key="12">
    <source>
        <dbReference type="Proteomes" id="UP001159427"/>
    </source>
</evidence>
<evidence type="ECO:0000256" key="9">
    <source>
        <dbReference type="SAM" id="Phobius"/>
    </source>
</evidence>
<sequence length="1720" mass="191146">FLAGNLIIGVGEVLEINTTAPSIVNNNCPSCNYNASHEKRSSSHGEHLAAVIRFSGDIEFRNGSTVQVFGKYGLSITSQNGHILIETDISITCTEMVLDETCLGGFTQSSVEPLEDQNKKPPKLLYKGLGPGGLRKATDFNLDLVCVPGSSHGGIGVRQGPYALYSDQAYDQQDTVSLLGGSGGSCALRPGSVAGGGAIEIVADKGCVTINAIIRASAQSETVESCSGGSGGLIRLNASHVELKDQGKLIVDGGNGKRGSGAAFSLGGGAGGIIQIISAAGHLSPKALSLKRGTLVGTCFLDTEHGYYFITDNSSGANVGIYPPTNPYNWSSSSSFSSQLPSSSVPPTQQTSSTFLAILSTTSTYTGSTVSCISSQAVPTTPGKCIIQPSEGQSLNTTFHINCSGWTSSCSRPSAYEFQYTLQNGLHGILYKGNMSSFRTKLIHGISNIITTICFVNGTTIKQELNVLVRPSSSQKCDEWIRKLNQSENASLVVLVMVERLTSNYTDLKKCHKFRKKSIKTSIFQFLLRQKLETINDVLSISLLIGSIVDRLEINSTDFVKINTTKKILSLKSHMIEGFRLSLKKRPGNMSFTSKYLSITVVSIQKKDILHGYRLDTHRSSFIIPDLNKVLSKMNDSYVLFLEMWSTPFNPFTWDKSSKRVTTHVASLDVRDAEGKKILISGLTPGVIILLPLNRQTSHPVNVSFGADRTLRHHKIGPLFENSMVKIWIILEESDFAVSSIKIEEPLKTSPLLECKRVRGAWLNSRRIACEGKNQIKISFTAFDPGYYVLYMDLKAVTEHSGNVDEWEGNDNGCIKIRKPPSRRKKAKASYTFEVSESTCLFWQQIQSEWRTTGCKTLEIIKDSTLKCSCSHLTSFAGGFLVPPNQINFEQVYHELTSSEEPGKFLVLGTVVTSFLVYLVVVLLARRADIKDSSVLQDNKSLNGGTVQSEGSKYQISVKTGVWLGAGTTANVSFIIHGVDRNSGTINIYQDGTARSKTILTRGSTQTFTMTLKEDIGDIYSLRIWHDNSGKDPSWYLDEIEITDTRSGNCWKFIFETWLSLEDESYTNEVLQTPLHSNRNITRKAIKEMFSNGHLWLSIITKIPNDSFTRVQRLSFCFALLLCTMATNAAFYSWGAQSPQNINLGPLRFSARQAIVSIQANLILLPLQVLILLFKNTLARLQGERTRLCLICITSILIAIMTTASAALTISYGLVWGKDKSQEWISAVIASVFEDILIVQPFKCVIIVSLTVMLSKCKATKVSSYGLQETPLEKASTRSREKSSLRKESVVKAKRRLSIRQAIFYVTFLVVLGVLSYGNRDSNAYHLTRSLYDHIGNFAKVSNPSLFWKWMVHELIPLLYFTNLEIQQYKVLNAEQTSTRIGMIRLHQLRAKKVQCPVQTFLDVDTWHQNCYDSYSTGRESQEPFQLKQANSSVQFQQCSLPWVYQTSEELNSSPKWGHHAWYGGGGYAADLGYEAHTAYTVINHLQLGKWIDRQTRAVIVEFNFFNPAVSVLGVCSFFFEFLQTGQATPLMHIDLISLHNTDSILQMFQGLCLVIFIGMVFLKSGQTVMALLEQGSRYLRSGWCWLDLGHLATSISLLLCSFIKSYQISKSMQELQHNIFATVNFQTAVLWGNIENSFLSIVIFFTTIKILQLTYFNMYTRVFAQPLRIWVREFFSFLMVLCVPFFAFLLSGILLFGTRNKRYSGVWPAFSYQLEIVLG</sequence>
<dbReference type="Pfam" id="PF20519">
    <property type="entry name" value="Polycystin_dom"/>
    <property type="match status" value="1"/>
</dbReference>
<dbReference type="EMBL" id="CALNXI010000718">
    <property type="protein sequence ID" value="CAH3039844.1"/>
    <property type="molecule type" value="Genomic_DNA"/>
</dbReference>
<dbReference type="SUPFAM" id="SSF49723">
    <property type="entry name" value="Lipase/lipooxygenase domain (PLAT/LH2 domain)"/>
    <property type="match status" value="1"/>
</dbReference>
<keyword evidence="3 9" id="KW-0812">Transmembrane</keyword>
<dbReference type="Pfam" id="PF08016">
    <property type="entry name" value="PKD_channel"/>
    <property type="match status" value="1"/>
</dbReference>
<feature type="transmembrane region" description="Helical" evidence="9">
    <location>
        <begin position="1302"/>
        <end position="1319"/>
    </location>
</feature>
<feature type="transmembrane region" description="Helical" evidence="9">
    <location>
        <begin position="1154"/>
        <end position="1174"/>
    </location>
</feature>
<dbReference type="Pfam" id="PF01825">
    <property type="entry name" value="GPS"/>
    <property type="match status" value="1"/>
</dbReference>
<keyword evidence="6 9" id="KW-0472">Membrane</keyword>
<comment type="caution">
    <text evidence="8">Lacks conserved residue(s) required for the propagation of feature annotation.</text>
</comment>
<dbReference type="InterPro" id="IPR002859">
    <property type="entry name" value="PKD/REJ-like"/>
</dbReference>
<name>A0ABN8N051_9CNID</name>
<keyword evidence="7" id="KW-0325">Glycoprotein</keyword>
<dbReference type="PANTHER" id="PTHR10877:SF150">
    <property type="entry name" value="REJ DOMAIN-CONTAINING PROTEIN"/>
    <property type="match status" value="1"/>
</dbReference>
<protein>
    <recommendedName>
        <fullName evidence="10">PLAT domain-containing protein</fullName>
    </recommendedName>
</protein>
<evidence type="ECO:0000259" key="10">
    <source>
        <dbReference type="PROSITE" id="PS50095"/>
    </source>
</evidence>
<dbReference type="InterPro" id="IPR013122">
    <property type="entry name" value="PKD1_2_channel"/>
</dbReference>
<evidence type="ECO:0000256" key="7">
    <source>
        <dbReference type="ARBA" id="ARBA00023180"/>
    </source>
</evidence>
<proteinExistence type="inferred from homology"/>
<feature type="transmembrane region" description="Helical" evidence="9">
    <location>
        <begin position="1186"/>
        <end position="1212"/>
    </location>
</feature>
<evidence type="ECO:0000256" key="3">
    <source>
        <dbReference type="ARBA" id="ARBA00022692"/>
    </source>
</evidence>
<dbReference type="InterPro" id="IPR036392">
    <property type="entry name" value="PLAT/LH2_dom_sf"/>
</dbReference>
<comment type="subcellular location">
    <subcellularLocation>
        <location evidence="1">Membrane</location>
        <topology evidence="1">Multi-pass membrane protein</topology>
    </subcellularLocation>
</comment>
<keyword evidence="12" id="KW-1185">Reference proteome</keyword>
<dbReference type="Gene3D" id="2.60.60.20">
    <property type="entry name" value="PLAT/LH2 domain"/>
    <property type="match status" value="1"/>
</dbReference>
<feature type="transmembrane region" description="Helical" evidence="9">
    <location>
        <begin position="1639"/>
        <end position="1657"/>
    </location>
</feature>
<feature type="transmembrane region" description="Helical" evidence="9">
    <location>
        <begin position="1114"/>
        <end position="1134"/>
    </location>
</feature>
<dbReference type="InterPro" id="IPR046338">
    <property type="entry name" value="GAIN_dom_sf"/>
</dbReference>
<dbReference type="SMART" id="SM00308">
    <property type="entry name" value="LH2"/>
    <property type="match status" value="1"/>
</dbReference>
<feature type="transmembrane region" description="Helical" evidence="9">
    <location>
        <begin position="905"/>
        <end position="925"/>
    </location>
</feature>
<evidence type="ECO:0000256" key="2">
    <source>
        <dbReference type="ARBA" id="ARBA00007200"/>
    </source>
</evidence>
<feature type="domain" description="PLAT" evidence="10">
    <location>
        <begin position="952"/>
        <end position="1073"/>
    </location>
</feature>
<evidence type="ECO:0000256" key="1">
    <source>
        <dbReference type="ARBA" id="ARBA00004141"/>
    </source>
</evidence>
<keyword evidence="5 9" id="KW-1133">Transmembrane helix</keyword>
<evidence type="ECO:0000256" key="8">
    <source>
        <dbReference type="PROSITE-ProRule" id="PRU00152"/>
    </source>
</evidence>
<dbReference type="InterPro" id="IPR000203">
    <property type="entry name" value="GPS"/>
</dbReference>
<gene>
    <name evidence="11" type="ORF">PEVE_00039979</name>
</gene>
<dbReference type="PANTHER" id="PTHR10877">
    <property type="entry name" value="POLYCYSTIN FAMILY MEMBER"/>
    <property type="match status" value="1"/>
</dbReference>
<feature type="non-terminal residue" evidence="11">
    <location>
        <position position="1720"/>
    </location>
</feature>
<dbReference type="Gene3D" id="2.60.220.50">
    <property type="match status" value="1"/>
</dbReference>
<dbReference type="SMART" id="SM00303">
    <property type="entry name" value="GPS"/>
    <property type="match status" value="1"/>
</dbReference>
<dbReference type="Proteomes" id="UP001159427">
    <property type="component" value="Unassembled WGS sequence"/>
</dbReference>
<dbReference type="PRINTS" id="PR01433">
    <property type="entry name" value="POLYCYSTIN2"/>
</dbReference>
<dbReference type="Pfam" id="PF02010">
    <property type="entry name" value="REJ"/>
    <property type="match status" value="1"/>
</dbReference>
<evidence type="ECO:0000256" key="5">
    <source>
        <dbReference type="ARBA" id="ARBA00022989"/>
    </source>
</evidence>
<feature type="transmembrane region" description="Helical" evidence="9">
    <location>
        <begin position="1505"/>
        <end position="1523"/>
    </location>
</feature>
<dbReference type="Pfam" id="PF01477">
    <property type="entry name" value="PLAT"/>
    <property type="match status" value="1"/>
</dbReference>
<dbReference type="InterPro" id="IPR051223">
    <property type="entry name" value="Polycystin"/>
</dbReference>
<dbReference type="InterPro" id="IPR003915">
    <property type="entry name" value="PKD_2"/>
</dbReference>
<keyword evidence="4" id="KW-0732">Signal</keyword>
<accession>A0ABN8N051</accession>
<dbReference type="InterPro" id="IPR001024">
    <property type="entry name" value="PLAT/LH2_dom"/>
</dbReference>
<reference evidence="11 12" key="1">
    <citation type="submission" date="2022-05" db="EMBL/GenBank/DDBJ databases">
        <authorList>
            <consortium name="Genoscope - CEA"/>
            <person name="William W."/>
        </authorList>
    </citation>
    <scope>NUCLEOTIDE SEQUENCE [LARGE SCALE GENOMIC DNA]</scope>
</reference>
<feature type="transmembrane region" description="Helical" evidence="9">
    <location>
        <begin position="1544"/>
        <end position="1563"/>
    </location>
</feature>